<accession>A0A1G2LNF0</accession>
<dbReference type="EMBL" id="MHQY01000033">
    <property type="protein sequence ID" value="OHA13148.1"/>
    <property type="molecule type" value="Genomic_DNA"/>
</dbReference>
<evidence type="ECO:0000313" key="7">
    <source>
        <dbReference type="EMBL" id="OHA13148.1"/>
    </source>
</evidence>
<dbReference type="GO" id="GO:0005829">
    <property type="term" value="C:cytosol"/>
    <property type="evidence" value="ECO:0007669"/>
    <property type="project" value="TreeGrafter"/>
</dbReference>
<dbReference type="CDD" id="cd06257">
    <property type="entry name" value="DnaJ"/>
    <property type="match status" value="1"/>
</dbReference>
<dbReference type="PANTHER" id="PTHR24348">
    <property type="entry name" value="SERINE/THREONINE-PROTEIN KINASE UNC-51-RELATED"/>
    <property type="match status" value="1"/>
</dbReference>
<evidence type="ECO:0000256" key="1">
    <source>
        <dbReference type="ARBA" id="ARBA00022679"/>
    </source>
</evidence>
<dbReference type="SUPFAM" id="SSF46565">
    <property type="entry name" value="Chaperone J-domain"/>
    <property type="match status" value="1"/>
</dbReference>
<evidence type="ECO:0000256" key="2">
    <source>
        <dbReference type="ARBA" id="ARBA00022741"/>
    </source>
</evidence>
<keyword evidence="3" id="KW-0418">Kinase</keyword>
<keyword evidence="2" id="KW-0547">Nucleotide-binding</keyword>
<protein>
    <submittedName>
        <fullName evidence="7">Uncharacterized protein</fullName>
    </submittedName>
</protein>
<dbReference type="InterPro" id="IPR011009">
    <property type="entry name" value="Kinase-like_dom_sf"/>
</dbReference>
<dbReference type="GO" id="GO:0016020">
    <property type="term" value="C:membrane"/>
    <property type="evidence" value="ECO:0007669"/>
    <property type="project" value="TreeGrafter"/>
</dbReference>
<dbReference type="PANTHER" id="PTHR24348:SF22">
    <property type="entry name" value="NON-SPECIFIC SERINE_THREONINE PROTEIN KINASE"/>
    <property type="match status" value="1"/>
</dbReference>
<dbReference type="PROSITE" id="PS50011">
    <property type="entry name" value="PROTEIN_KINASE_DOM"/>
    <property type="match status" value="1"/>
</dbReference>
<dbReference type="Proteomes" id="UP000177171">
    <property type="component" value="Unassembled WGS sequence"/>
</dbReference>
<dbReference type="AlphaFoldDB" id="A0A1G2LNF0"/>
<dbReference type="Pfam" id="PF00226">
    <property type="entry name" value="DnaJ"/>
    <property type="match status" value="1"/>
</dbReference>
<comment type="caution">
    <text evidence="7">The sequence shown here is derived from an EMBL/GenBank/DDBJ whole genome shotgun (WGS) entry which is preliminary data.</text>
</comment>
<dbReference type="GO" id="GO:0000407">
    <property type="term" value="C:phagophore assembly site"/>
    <property type="evidence" value="ECO:0007669"/>
    <property type="project" value="TreeGrafter"/>
</dbReference>
<keyword evidence="1" id="KW-0808">Transferase</keyword>
<name>A0A1G2LNF0_9BACT</name>
<gene>
    <name evidence="7" type="ORF">A3G49_02170</name>
</gene>
<proteinExistence type="predicted"/>
<feature type="domain" description="Protein kinase" evidence="5">
    <location>
        <begin position="81"/>
        <end position="326"/>
    </location>
</feature>
<keyword evidence="4" id="KW-0067">ATP-binding</keyword>
<dbReference type="PROSITE" id="PS50076">
    <property type="entry name" value="DNAJ_2"/>
    <property type="match status" value="1"/>
</dbReference>
<dbReference type="InterPro" id="IPR000719">
    <property type="entry name" value="Prot_kinase_dom"/>
</dbReference>
<feature type="domain" description="J" evidence="6">
    <location>
        <begin position="9"/>
        <end position="70"/>
    </location>
</feature>
<evidence type="ECO:0000313" key="8">
    <source>
        <dbReference type="Proteomes" id="UP000177171"/>
    </source>
</evidence>
<evidence type="ECO:0000256" key="4">
    <source>
        <dbReference type="ARBA" id="ARBA00022840"/>
    </source>
</evidence>
<dbReference type="SMART" id="SM00271">
    <property type="entry name" value="DnaJ"/>
    <property type="match status" value="1"/>
</dbReference>
<dbReference type="InterPro" id="IPR045269">
    <property type="entry name" value="Atg1-like"/>
</dbReference>
<evidence type="ECO:0000256" key="3">
    <source>
        <dbReference type="ARBA" id="ARBA00022777"/>
    </source>
</evidence>
<evidence type="ECO:0000259" key="6">
    <source>
        <dbReference type="PROSITE" id="PS50076"/>
    </source>
</evidence>
<dbReference type="InterPro" id="IPR036869">
    <property type="entry name" value="J_dom_sf"/>
</dbReference>
<dbReference type="CDD" id="cd14014">
    <property type="entry name" value="STKc_PknB_like"/>
    <property type="match status" value="1"/>
</dbReference>
<organism evidence="7 8">
    <name type="scientific">Candidatus Sungbacteria bacterium RIFCSPLOWO2_12_FULL_41_11</name>
    <dbReference type="NCBI Taxonomy" id="1802286"/>
    <lineage>
        <taxon>Bacteria</taxon>
        <taxon>Candidatus Sungiibacteriota</taxon>
    </lineage>
</organism>
<dbReference type="SMART" id="SM00220">
    <property type="entry name" value="S_TKc"/>
    <property type="match status" value="1"/>
</dbReference>
<reference evidence="7 8" key="1">
    <citation type="journal article" date="2016" name="Nat. Commun.">
        <title>Thousands of microbial genomes shed light on interconnected biogeochemical processes in an aquifer system.</title>
        <authorList>
            <person name="Anantharaman K."/>
            <person name="Brown C.T."/>
            <person name="Hug L.A."/>
            <person name="Sharon I."/>
            <person name="Castelle C.J."/>
            <person name="Probst A.J."/>
            <person name="Thomas B.C."/>
            <person name="Singh A."/>
            <person name="Wilkins M.J."/>
            <person name="Karaoz U."/>
            <person name="Brodie E.L."/>
            <person name="Williams K.H."/>
            <person name="Hubbard S.S."/>
            <person name="Banfield J.F."/>
        </authorList>
    </citation>
    <scope>NUCLEOTIDE SEQUENCE [LARGE SCALE GENOMIC DNA]</scope>
</reference>
<dbReference type="PROSITE" id="PS00108">
    <property type="entry name" value="PROTEIN_KINASE_ST"/>
    <property type="match status" value="1"/>
</dbReference>
<dbReference type="InterPro" id="IPR008271">
    <property type="entry name" value="Ser/Thr_kinase_AS"/>
</dbReference>
<dbReference type="SUPFAM" id="SSF56112">
    <property type="entry name" value="Protein kinase-like (PK-like)"/>
    <property type="match status" value="1"/>
</dbReference>
<dbReference type="GO" id="GO:0005776">
    <property type="term" value="C:autophagosome"/>
    <property type="evidence" value="ECO:0007669"/>
    <property type="project" value="TreeGrafter"/>
</dbReference>
<dbReference type="GO" id="GO:0004674">
    <property type="term" value="F:protein serine/threonine kinase activity"/>
    <property type="evidence" value="ECO:0007669"/>
    <property type="project" value="InterPro"/>
</dbReference>
<dbReference type="Pfam" id="PF00069">
    <property type="entry name" value="Pkinase"/>
    <property type="match status" value="1"/>
</dbReference>
<dbReference type="Gene3D" id="1.10.510.10">
    <property type="entry name" value="Transferase(Phosphotransferase) domain 1"/>
    <property type="match status" value="1"/>
</dbReference>
<dbReference type="GO" id="GO:0005524">
    <property type="term" value="F:ATP binding"/>
    <property type="evidence" value="ECO:0007669"/>
    <property type="project" value="UniProtKB-KW"/>
</dbReference>
<dbReference type="InterPro" id="IPR001623">
    <property type="entry name" value="DnaJ_domain"/>
</dbReference>
<sequence>MARLETIGNLYEVLEVSPNASEEVMRAAAKALMVKYHPDRGGDVNRFKDVSSALEILTDPKARARLENNFRDMSGKVVGEYRILAKIAEGGFGKTYKAEHIAVGEPVCIKHCHNLDKLDEAILIEETKIMWDLRHFSIPAIRGILRMPDKKLAMVMSYIPGPTLAQIIEKVSEKNEELDPEHVAWITERVLNALRYIHYQGVVHGDLKPHNIIIEPDKHLASLVDFGLAKIKPKAKSGNKGYTELFSAPEVIDGGTILPESDFYSLGMTMIYALSGDVGHLFRKEVPRHTPEPMKKFISRLIVRNPLSRPKWPKDPNAPDPWDEFLEVRKESFGRNRSKLKPIPGF</sequence>
<evidence type="ECO:0000259" key="5">
    <source>
        <dbReference type="PROSITE" id="PS50011"/>
    </source>
</evidence>
<dbReference type="Gene3D" id="1.10.287.110">
    <property type="entry name" value="DnaJ domain"/>
    <property type="match status" value="1"/>
</dbReference>